<keyword evidence="6" id="KW-0694">RNA-binding</keyword>
<evidence type="ECO:0000256" key="4">
    <source>
        <dbReference type="ARBA" id="ARBA00022540"/>
    </source>
</evidence>
<dbReference type="InterPro" id="IPR003891">
    <property type="entry name" value="Initiation_fac_eIF4g_MI"/>
</dbReference>
<feature type="region of interest" description="Disordered" evidence="8">
    <location>
        <begin position="714"/>
        <end position="759"/>
    </location>
</feature>
<keyword evidence="11" id="KW-1185">Reference proteome</keyword>
<dbReference type="Gene3D" id="1.20.970.30">
    <property type="entry name" value="eIF4G, eIF4E-binding domain"/>
    <property type="match status" value="1"/>
</dbReference>
<feature type="region of interest" description="Disordered" evidence="8">
    <location>
        <begin position="1297"/>
        <end position="1336"/>
    </location>
</feature>
<dbReference type="EMBL" id="KN880510">
    <property type="protein sequence ID" value="KIY68094.1"/>
    <property type="molecule type" value="Genomic_DNA"/>
</dbReference>
<comment type="subcellular location">
    <subcellularLocation>
        <location evidence="1">Cytoplasm</location>
    </subcellularLocation>
</comment>
<keyword evidence="4" id="KW-0396">Initiation factor</keyword>
<protein>
    <recommendedName>
        <fullName evidence="9">MI domain-containing protein</fullName>
    </recommendedName>
</protein>
<feature type="compositionally biased region" description="Low complexity" evidence="8">
    <location>
        <begin position="192"/>
        <end position="201"/>
    </location>
</feature>
<feature type="region of interest" description="Disordered" evidence="8">
    <location>
        <begin position="780"/>
        <end position="847"/>
    </location>
</feature>
<feature type="region of interest" description="Disordered" evidence="8">
    <location>
        <begin position="1"/>
        <end position="294"/>
    </location>
</feature>
<feature type="compositionally biased region" description="Polar residues" evidence="8">
    <location>
        <begin position="224"/>
        <end position="251"/>
    </location>
</feature>
<evidence type="ECO:0000256" key="3">
    <source>
        <dbReference type="ARBA" id="ARBA00022490"/>
    </source>
</evidence>
<feature type="region of interest" description="Disordered" evidence="8">
    <location>
        <begin position="1236"/>
        <end position="1265"/>
    </location>
</feature>
<feature type="compositionally biased region" description="Basic and acidic residues" evidence="8">
    <location>
        <begin position="608"/>
        <end position="623"/>
    </location>
</feature>
<feature type="region of interest" description="Disordered" evidence="8">
    <location>
        <begin position="531"/>
        <end position="652"/>
    </location>
</feature>
<feature type="compositionally biased region" description="Basic and acidic residues" evidence="8">
    <location>
        <begin position="1174"/>
        <end position="1183"/>
    </location>
</feature>
<feature type="compositionally biased region" description="Low complexity" evidence="8">
    <location>
        <begin position="19"/>
        <end position="35"/>
    </location>
</feature>
<feature type="compositionally biased region" description="Basic and acidic residues" evidence="8">
    <location>
        <begin position="531"/>
        <end position="594"/>
    </location>
</feature>
<gene>
    <name evidence="10" type="ORF">CYLTODRAFT_421949</name>
</gene>
<evidence type="ECO:0000313" key="10">
    <source>
        <dbReference type="EMBL" id="KIY68094.1"/>
    </source>
</evidence>
<sequence length="1467" mass="156954">MSKPSTATAKIPNPLPTKSAWARGPPSSSSRSASPAPSPSTPTGPSHSRRPSNLGPNVPIKDGVGIPRSVSTATGKQGPAVSFGSIDDVNAKAPIPTSPAPTPAQPSKIEVKTFGSVPAGPTQLNGQSPIQTKGPIPPTAAAAVAGTAPASKAKLSRDAIAKMFQGGGGAPSTPSAPSSPAVRPTTLPPSQPTASSSTTTPPTQPPSFTPFVPSNGQRPPPQNAGPNGNSASGSKSPSYRHQAPNAPQRQPSGAPGAAQPVMGSPRLAHQPPPGQMPGQMAQMPPPPQMWTGGYYYVDPSGQQYMYPPWGYMPNGMPAGVPPQGMAMSPRNGPIPMPTPGTPTPAPATPAQHTSPPPQLSHTPSGSISSPPSTPSSLNRPPAFNAAARDFVPRQNKVSVSLKSVDGREISLAALNANKAHASPAPVAHALPSAAAAVPPSPSRRAVRMESVEERSKRLEQERLAKEASDAAAEKQKAEKERLEKEAKEKEEREQKAKADKEKAEKEAAELKERQEKEAAELKLKEAAELKAKEEAEAKAKEEAQKAAELKAKEEAELKAKEEADRKAKEDEEKAKADSDARQAEEEASAKEADAAKAPAAEIEDGEVVETKTELKADKKELPKIDTSSQDFTRRRPGPLDLTSANRPGISPALPSALATAKRLESLDAANYPEGIKSPAIELNAGSTDGKFRYDRDFLLQFMAICKDKPDNLPPLESIGLDPNEQPAYPMSRGGSGRHRPSSSISAPQRQASVGGGAFPGGSFGKASGFSMGNFSTQASKLSSEERFMKASSGGGGGGSGFARPAQMQRTASQGGVGGTPMGNNRTRSKRGEKRNDVNRAPNHGSGFGSAAAQAAAIANLEPVAPLVVSANRWDRKTLANTDDNSPEMVDRKVKSLLNKLTMDKFDSISDQIISWANKSENEKNGQTLIQVIRLVFEKATDEAAFSEMYARLCRKMMEQISSKVQDESIKNQEGKPIAGGQLFRKYLLNRCQEDFERGWVAKENAAAAAAAKKGEDDAAKAENEKKQDADGNTNADEEIALYSDEYYLAQKAKRQGLGLIKFIGELFKLQMLTERIMHECVKKLLGNVENPEEEEIESLCKLLTTVGQMLDTPKAKAHMDVYFSRMKELCKSNNVNSRMQFMLQDILELRERRWIPRNLAVVAPTTIAAVHEQAAKDKDKESQLRTMSMSRGGSRRGGERTESIIGPDGWAVAGGSMRGAPPKAGDLSKFGQINKTAGAPMTFGPQSSIYSGKKDKRESIQRTNSSSQNMFQMLSQQSESAAEPSAPAEAPVRRKLVLAPRSKPIESTTAASGDDEPTATESPVEETPAMSDADAKRKVDEDLKEFFAVRNLEEADDYFQRLPAAHHQLLVDKLVSRAIESKQADAELVGNLFKRVREKNLAEIKAFEDGLAFTVEILPDIAIDAPKAYDLMAIMMKGVGFDEETRTRIASKMQEQEDKDKLLSLLA</sequence>
<dbReference type="InterPro" id="IPR003890">
    <property type="entry name" value="MIF4G-like_typ-3"/>
</dbReference>
<dbReference type="STRING" id="1314674.A0A0D7BD55"/>
<dbReference type="InterPro" id="IPR016024">
    <property type="entry name" value="ARM-type_fold"/>
</dbReference>
<dbReference type="PANTHER" id="PTHR23253:SF9">
    <property type="entry name" value="EUKARYOTIC TRANSLATION INITIATION FACTOR 4 GAMMA 2"/>
    <property type="match status" value="1"/>
</dbReference>
<accession>A0A0D7BD55</accession>
<dbReference type="InterPro" id="IPR022745">
    <property type="entry name" value="eIF4G1_eIF4E-bd"/>
</dbReference>
<name>A0A0D7BD55_9AGAR</name>
<evidence type="ECO:0000256" key="2">
    <source>
        <dbReference type="ARBA" id="ARBA00005775"/>
    </source>
</evidence>
<dbReference type="GO" id="GO:0003729">
    <property type="term" value="F:mRNA binding"/>
    <property type="evidence" value="ECO:0007669"/>
    <property type="project" value="TreeGrafter"/>
</dbReference>
<feature type="region of interest" description="Disordered" evidence="8">
    <location>
        <begin position="431"/>
        <end position="519"/>
    </location>
</feature>
<feature type="region of interest" description="Disordered" evidence="8">
    <location>
        <begin position="1273"/>
        <end position="1292"/>
    </location>
</feature>
<dbReference type="OrthoDB" id="514777at2759"/>
<evidence type="ECO:0000256" key="7">
    <source>
        <dbReference type="ARBA" id="ARBA00022917"/>
    </source>
</evidence>
<dbReference type="GO" id="GO:0010494">
    <property type="term" value="C:cytoplasmic stress granule"/>
    <property type="evidence" value="ECO:0007669"/>
    <property type="project" value="UniProtKB-ARBA"/>
</dbReference>
<dbReference type="SUPFAM" id="SSF101489">
    <property type="entry name" value="Eukaryotic initiation factor 4f subunit eIF4g, eIF4e-binding domain"/>
    <property type="match status" value="1"/>
</dbReference>
<dbReference type="PROSITE" id="PS51366">
    <property type="entry name" value="MI"/>
    <property type="match status" value="1"/>
</dbReference>
<evidence type="ECO:0000256" key="8">
    <source>
        <dbReference type="SAM" id="MobiDB-lite"/>
    </source>
</evidence>
<feature type="compositionally biased region" description="Low complexity" evidence="8">
    <location>
        <begin position="1278"/>
        <end position="1290"/>
    </location>
</feature>
<dbReference type="Proteomes" id="UP000054007">
    <property type="component" value="Unassembled WGS sequence"/>
</dbReference>
<feature type="compositionally biased region" description="Polar residues" evidence="8">
    <location>
        <begin position="122"/>
        <end position="131"/>
    </location>
</feature>
<feature type="compositionally biased region" description="Low complexity" evidence="8">
    <location>
        <begin position="171"/>
        <end position="185"/>
    </location>
</feature>
<evidence type="ECO:0000259" key="9">
    <source>
        <dbReference type="PROSITE" id="PS51366"/>
    </source>
</evidence>
<dbReference type="Gene3D" id="1.25.40.180">
    <property type="match status" value="2"/>
</dbReference>
<dbReference type="GO" id="GO:0003743">
    <property type="term" value="F:translation initiation factor activity"/>
    <property type="evidence" value="ECO:0007669"/>
    <property type="project" value="UniProtKB-KW"/>
</dbReference>
<evidence type="ECO:0000256" key="6">
    <source>
        <dbReference type="ARBA" id="ARBA00022884"/>
    </source>
</evidence>
<dbReference type="Pfam" id="PF02854">
    <property type="entry name" value="MIF4G"/>
    <property type="match status" value="1"/>
</dbReference>
<organism evidence="10 11">
    <name type="scientific">Cylindrobasidium torrendii FP15055 ss-10</name>
    <dbReference type="NCBI Taxonomy" id="1314674"/>
    <lineage>
        <taxon>Eukaryota</taxon>
        <taxon>Fungi</taxon>
        <taxon>Dikarya</taxon>
        <taxon>Basidiomycota</taxon>
        <taxon>Agaricomycotina</taxon>
        <taxon>Agaricomycetes</taxon>
        <taxon>Agaricomycetidae</taxon>
        <taxon>Agaricales</taxon>
        <taxon>Marasmiineae</taxon>
        <taxon>Physalacriaceae</taxon>
        <taxon>Cylindrobasidium</taxon>
    </lineage>
</organism>
<dbReference type="Pfam" id="PF02847">
    <property type="entry name" value="MA3"/>
    <property type="match status" value="1"/>
</dbReference>
<feature type="region of interest" description="Disordered" evidence="8">
    <location>
        <begin position="322"/>
        <end position="395"/>
    </location>
</feature>
<dbReference type="SUPFAM" id="SSF48371">
    <property type="entry name" value="ARM repeat"/>
    <property type="match status" value="2"/>
</dbReference>
<reference evidence="10 11" key="1">
    <citation type="journal article" date="2015" name="Fungal Genet. Biol.">
        <title>Evolution of novel wood decay mechanisms in Agaricales revealed by the genome sequences of Fistulina hepatica and Cylindrobasidium torrendii.</title>
        <authorList>
            <person name="Floudas D."/>
            <person name="Held B.W."/>
            <person name="Riley R."/>
            <person name="Nagy L.G."/>
            <person name="Koehler G."/>
            <person name="Ransdell A.S."/>
            <person name="Younus H."/>
            <person name="Chow J."/>
            <person name="Chiniquy J."/>
            <person name="Lipzen A."/>
            <person name="Tritt A."/>
            <person name="Sun H."/>
            <person name="Haridas S."/>
            <person name="LaButti K."/>
            <person name="Ohm R.A."/>
            <person name="Kues U."/>
            <person name="Blanchette R.A."/>
            <person name="Grigoriev I.V."/>
            <person name="Minto R.E."/>
            <person name="Hibbett D.S."/>
        </authorList>
    </citation>
    <scope>NUCLEOTIDE SEQUENCE [LARGE SCALE GENOMIC DNA]</scope>
    <source>
        <strain evidence="10 11">FP15055 ss-10</strain>
    </source>
</reference>
<keyword evidence="3" id="KW-0963">Cytoplasm</keyword>
<feature type="compositionally biased region" description="Basic and acidic residues" evidence="8">
    <location>
        <begin position="1013"/>
        <end position="1029"/>
    </location>
</feature>
<dbReference type="FunFam" id="1.25.40.180:FF:000020">
    <property type="entry name" value="Eukaryotic translation initiation factor subunit"/>
    <property type="match status" value="1"/>
</dbReference>
<keyword evidence="7" id="KW-0648">Protein biosynthesis</keyword>
<dbReference type="SMART" id="SM00543">
    <property type="entry name" value="MIF4G"/>
    <property type="match status" value="1"/>
</dbReference>
<feature type="compositionally biased region" description="Low complexity" evidence="8">
    <location>
        <begin position="139"/>
        <end position="150"/>
    </location>
</feature>
<evidence type="ECO:0000256" key="1">
    <source>
        <dbReference type="ARBA" id="ARBA00004496"/>
    </source>
</evidence>
<feature type="compositionally biased region" description="Basic and acidic residues" evidence="8">
    <location>
        <begin position="446"/>
        <end position="519"/>
    </location>
</feature>
<dbReference type="InterPro" id="IPR036211">
    <property type="entry name" value="eIF4G_eIF4E-bd_sf"/>
</dbReference>
<evidence type="ECO:0000256" key="5">
    <source>
        <dbReference type="ARBA" id="ARBA00022553"/>
    </source>
</evidence>
<dbReference type="Pfam" id="PF12152">
    <property type="entry name" value="eIF_4G1"/>
    <property type="match status" value="1"/>
</dbReference>
<feature type="region of interest" description="Disordered" evidence="8">
    <location>
        <begin position="1013"/>
        <end position="1032"/>
    </location>
</feature>
<proteinExistence type="inferred from homology"/>
<feature type="domain" description="MI" evidence="9">
    <location>
        <begin position="1334"/>
        <end position="1455"/>
    </location>
</feature>
<feature type="compositionally biased region" description="Low complexity" evidence="8">
    <location>
        <begin position="360"/>
        <end position="381"/>
    </location>
</feature>
<evidence type="ECO:0000313" key="11">
    <source>
        <dbReference type="Proteomes" id="UP000054007"/>
    </source>
</evidence>
<dbReference type="GO" id="GO:0016281">
    <property type="term" value="C:eukaryotic translation initiation factor 4F complex"/>
    <property type="evidence" value="ECO:0007669"/>
    <property type="project" value="TreeGrafter"/>
</dbReference>
<comment type="similarity">
    <text evidence="2">Belongs to the eukaryotic initiation factor 4G family.</text>
</comment>
<feature type="compositionally biased region" description="Pro residues" evidence="8">
    <location>
        <begin position="332"/>
        <end position="347"/>
    </location>
</feature>
<dbReference type="PANTHER" id="PTHR23253">
    <property type="entry name" value="EUKARYOTIC TRANSLATION INITIATION FACTOR 4 GAMMA"/>
    <property type="match status" value="1"/>
</dbReference>
<feature type="region of interest" description="Disordered" evidence="8">
    <location>
        <begin position="1174"/>
        <end position="1208"/>
    </location>
</feature>
<keyword evidence="5" id="KW-0597">Phosphoprotein</keyword>